<dbReference type="InterPro" id="IPR013154">
    <property type="entry name" value="ADH-like_N"/>
</dbReference>
<dbReference type="InterPro" id="IPR029069">
    <property type="entry name" value="HotDog_dom_sf"/>
</dbReference>
<reference evidence="2 3" key="1">
    <citation type="submission" date="2018-11" db="EMBL/GenBank/DDBJ databases">
        <title>Novel bacteria species description.</title>
        <authorList>
            <person name="Han J.-H."/>
        </authorList>
    </citation>
    <scope>NUCLEOTIDE SEQUENCE [LARGE SCALE GENOMIC DNA]</scope>
    <source>
        <strain evidence="2 3">KCTC23259</strain>
    </source>
</reference>
<evidence type="ECO:0000313" key="3">
    <source>
        <dbReference type="Proteomes" id="UP001204144"/>
    </source>
</evidence>
<dbReference type="PANTHER" id="PTHR43677">
    <property type="entry name" value="SHORT-CHAIN DEHYDROGENASE/REDUCTASE"/>
    <property type="match status" value="1"/>
</dbReference>
<comment type="caution">
    <text evidence="2">The sequence shown here is derived from an EMBL/GenBank/DDBJ whole genome shotgun (WGS) entry which is preliminary data.</text>
</comment>
<evidence type="ECO:0000313" key="2">
    <source>
        <dbReference type="EMBL" id="MCP9763179.1"/>
    </source>
</evidence>
<dbReference type="InterPro" id="IPR011032">
    <property type="entry name" value="GroES-like_sf"/>
</dbReference>
<accession>A0AAE3KT04</accession>
<dbReference type="InterPro" id="IPR002539">
    <property type="entry name" value="MaoC-like_dom"/>
</dbReference>
<dbReference type="SUPFAM" id="SSF50129">
    <property type="entry name" value="GroES-like"/>
    <property type="match status" value="1"/>
</dbReference>
<dbReference type="SUPFAM" id="SSF54637">
    <property type="entry name" value="Thioesterase/thiol ester dehydrase-isomerase"/>
    <property type="match status" value="1"/>
</dbReference>
<dbReference type="InterPro" id="IPR013149">
    <property type="entry name" value="ADH-like_C"/>
</dbReference>
<dbReference type="RefSeq" id="WP_255036966.1">
    <property type="nucleotide sequence ID" value="NZ_RJUF01000022.1"/>
</dbReference>
<feature type="domain" description="Enoyl reductase (ER)" evidence="1">
    <location>
        <begin position="10"/>
        <end position="322"/>
    </location>
</feature>
<dbReference type="CDD" id="cd03450">
    <property type="entry name" value="NodN"/>
    <property type="match status" value="1"/>
</dbReference>
<dbReference type="InterPro" id="IPR036291">
    <property type="entry name" value="NAD(P)-bd_dom_sf"/>
</dbReference>
<gene>
    <name evidence="2" type="ORF">EGI31_09440</name>
</gene>
<dbReference type="SUPFAM" id="SSF51735">
    <property type="entry name" value="NAD(P)-binding Rossmann-fold domains"/>
    <property type="match status" value="1"/>
</dbReference>
<proteinExistence type="predicted"/>
<organism evidence="2 3">
    <name type="scientific">Lacihabitans soyangensis</name>
    <dbReference type="NCBI Taxonomy" id="869394"/>
    <lineage>
        <taxon>Bacteria</taxon>
        <taxon>Pseudomonadati</taxon>
        <taxon>Bacteroidota</taxon>
        <taxon>Cytophagia</taxon>
        <taxon>Cytophagales</taxon>
        <taxon>Leadbetterellaceae</taxon>
        <taxon>Lacihabitans</taxon>
    </lineage>
</organism>
<dbReference type="Gene3D" id="3.10.129.10">
    <property type="entry name" value="Hotdog Thioesterase"/>
    <property type="match status" value="1"/>
</dbReference>
<dbReference type="GO" id="GO:0016491">
    <property type="term" value="F:oxidoreductase activity"/>
    <property type="evidence" value="ECO:0007669"/>
    <property type="project" value="InterPro"/>
</dbReference>
<dbReference type="InterPro" id="IPR039375">
    <property type="entry name" value="NodN-like"/>
</dbReference>
<dbReference type="InterPro" id="IPR051397">
    <property type="entry name" value="Zn-ADH-like_protein"/>
</dbReference>
<dbReference type="AlphaFoldDB" id="A0AAE3KT04"/>
<name>A0AAE3KT04_9BACT</name>
<dbReference type="InterPro" id="IPR020843">
    <property type="entry name" value="ER"/>
</dbReference>
<dbReference type="Proteomes" id="UP001204144">
    <property type="component" value="Unassembled WGS sequence"/>
</dbReference>
<dbReference type="CDD" id="cd08241">
    <property type="entry name" value="QOR1"/>
    <property type="match status" value="1"/>
</dbReference>
<sequence>MKALLCTHFGPAENLVFQEIPNPEPKENEVLIKVAACSANFPDTLIIENKYQFKPTLPFSPGGEVAGIILKIGENVKNLAVGQRVFALCGWGGFAEEVCVTSDRIFPLPPYMDYVSGASLMYNFGTSYHALKNRAHLQNGETLLVLGAAGGVGLAAVELGKLMGANVIAAASTDNKLAICKEKGADFVINYETEDLREKIKEYTQGKGIDVVYDPVGDKYAEPALRSIAWKGRYLVVGFAGGEIPKLPFNLALLKGCSVVGVFWGQFSKLQPKENMENILELAQWFKEGQLKPHIFKKYSLADSAQALVHLRERKVVGKAVVICDEELVNEPIVIVSESEKTKKIFQNFDEIKNAVGQIIGESPWLKITQEIIDDFAKSTFDEQWIHVNPEKAAQSPFGSTIAHGLLTLSLSPKFLGDIYEVKNSKMGINYGSDKVRFLQPIKVNTNIKMVAKLLEAFDAPNGGLKMKIEATYFVENNPRPVCVAELLSVIY</sequence>
<dbReference type="Pfam" id="PF01575">
    <property type="entry name" value="MaoC_dehydratas"/>
    <property type="match status" value="1"/>
</dbReference>
<protein>
    <submittedName>
        <fullName evidence="2">Zn-dependent oxidoreductase</fullName>
    </submittedName>
</protein>
<dbReference type="PANTHER" id="PTHR43677:SF4">
    <property type="entry name" value="QUINONE OXIDOREDUCTASE-LIKE PROTEIN 2"/>
    <property type="match status" value="1"/>
</dbReference>
<evidence type="ECO:0000259" key="1">
    <source>
        <dbReference type="SMART" id="SM00829"/>
    </source>
</evidence>
<dbReference type="Pfam" id="PF08240">
    <property type="entry name" value="ADH_N"/>
    <property type="match status" value="1"/>
</dbReference>
<dbReference type="EMBL" id="RJUF01000022">
    <property type="protein sequence ID" value="MCP9763179.1"/>
    <property type="molecule type" value="Genomic_DNA"/>
</dbReference>
<keyword evidence="3" id="KW-1185">Reference proteome</keyword>
<dbReference type="Gene3D" id="3.40.50.720">
    <property type="entry name" value="NAD(P)-binding Rossmann-like Domain"/>
    <property type="match status" value="1"/>
</dbReference>
<dbReference type="Pfam" id="PF00107">
    <property type="entry name" value="ADH_zinc_N"/>
    <property type="match status" value="1"/>
</dbReference>
<dbReference type="Gene3D" id="3.90.180.10">
    <property type="entry name" value="Medium-chain alcohol dehydrogenases, catalytic domain"/>
    <property type="match status" value="1"/>
</dbReference>
<dbReference type="SMART" id="SM00829">
    <property type="entry name" value="PKS_ER"/>
    <property type="match status" value="1"/>
</dbReference>